<evidence type="ECO:0000256" key="2">
    <source>
        <dbReference type="SAM" id="Phobius"/>
    </source>
</evidence>
<accession>A0A7G6YGI8</accession>
<name>A0A7G6YGI8_9MICO</name>
<organism evidence="4 5">
    <name type="scientific">Leifsonia shinshuensis</name>
    <dbReference type="NCBI Taxonomy" id="150026"/>
    <lineage>
        <taxon>Bacteria</taxon>
        <taxon>Bacillati</taxon>
        <taxon>Actinomycetota</taxon>
        <taxon>Actinomycetes</taxon>
        <taxon>Micrococcales</taxon>
        <taxon>Microbacteriaceae</taxon>
        <taxon>Leifsonia</taxon>
    </lineage>
</organism>
<feature type="transmembrane region" description="Helical" evidence="2">
    <location>
        <begin position="190"/>
        <end position="208"/>
    </location>
</feature>
<evidence type="ECO:0000256" key="1">
    <source>
        <dbReference type="SAM" id="MobiDB-lite"/>
    </source>
</evidence>
<reference evidence="5" key="1">
    <citation type="submission" date="2019-09" db="EMBL/GenBank/DDBJ databases">
        <title>Antimicrobial potential of Antarctic Bacteria.</title>
        <authorList>
            <person name="Benaud N."/>
            <person name="Edwards R.J."/>
            <person name="Ferrari B.C."/>
        </authorList>
    </citation>
    <scope>NUCLEOTIDE SEQUENCE [LARGE SCALE GENOMIC DNA]</scope>
    <source>
        <strain evidence="5">INR9</strain>
    </source>
</reference>
<dbReference type="Pfam" id="PF14258">
    <property type="entry name" value="DUF4350"/>
    <property type="match status" value="1"/>
</dbReference>
<dbReference type="AlphaFoldDB" id="A0A7G6YGI8"/>
<gene>
    <name evidence="4" type="ORF">F1C12_07925</name>
</gene>
<keyword evidence="2" id="KW-0472">Membrane</keyword>
<feature type="domain" description="DUF4350" evidence="3">
    <location>
        <begin position="6"/>
        <end position="159"/>
    </location>
</feature>
<protein>
    <recommendedName>
        <fullName evidence="3">DUF4350 domain-containing protein</fullName>
    </recommendedName>
</protein>
<sequence length="335" mass="35511">MRTAGTLDQVRSAAGDDTTVLVYDPESNLDRQGYEQLSSIASTIVLVEPDFAALQALAPDVRAAGDPGATAAAGCDLPVARRAERIDPRTTANTKDYAAPGSFRATGDATACFEASGGRASLVRTTYQGRTVYLLGSAATLMNDGVDRLGNAALGLGLLGEHRTLVWYVPGLLDRPVTGPPDLSKLTPGWVTPVLLLLTLVFIAAAVWRGRRFGPLVVEHLPVVVRAGETREGRARLYQRSSARLRAADALRIGAIGRLAAQVGLPRAATTEEVADAVAAITGRDRGGILYLLLEQHPNSDRELLELSDRLAELERATADAASPNTPRTTGRMEP</sequence>
<keyword evidence="2" id="KW-0812">Transmembrane</keyword>
<dbReference type="Proteomes" id="UP000515511">
    <property type="component" value="Chromosome"/>
</dbReference>
<evidence type="ECO:0000259" key="3">
    <source>
        <dbReference type="Pfam" id="PF14258"/>
    </source>
</evidence>
<evidence type="ECO:0000313" key="5">
    <source>
        <dbReference type="Proteomes" id="UP000515511"/>
    </source>
</evidence>
<dbReference type="InterPro" id="IPR025646">
    <property type="entry name" value="DUF4350"/>
</dbReference>
<evidence type="ECO:0000313" key="4">
    <source>
        <dbReference type="EMBL" id="QNE37603.1"/>
    </source>
</evidence>
<dbReference type="EMBL" id="CP043641">
    <property type="protein sequence ID" value="QNE37603.1"/>
    <property type="molecule type" value="Genomic_DNA"/>
</dbReference>
<proteinExistence type="predicted"/>
<keyword evidence="2" id="KW-1133">Transmembrane helix</keyword>
<dbReference type="KEGG" id="lse:F1C12_07925"/>
<feature type="region of interest" description="Disordered" evidence="1">
    <location>
        <begin position="315"/>
        <end position="335"/>
    </location>
</feature>